<dbReference type="Pfam" id="PF03962">
    <property type="entry name" value="Mnd1"/>
    <property type="match status" value="1"/>
</dbReference>
<comment type="caution">
    <text evidence="8">The sequence shown here is derived from an EMBL/GenBank/DDBJ whole genome shotgun (WGS) entry which is preliminary data.</text>
</comment>
<keyword evidence="9" id="KW-1185">Reference proteome</keyword>
<sequence length="201" mass="23274">MTPIKKGISQEEKQHKLLQWFQSSHDFYTLKEIEQKASKQCKIPPMQIKDLVMALVNDGLVEQEKSGITNLYWSFEYSKLKNCSDNFQRLQEEHGVKEMELMDLKQELAAAINNRNTMTNRQLMLDQAQQLQSRIQCLEEKVMFAKQTEMVGTLKSSIEFYTETLETALGYFSYLTGMPQSVLKQELGLPSDFDDIPTICL</sequence>
<dbReference type="OrthoDB" id="9978204at2759"/>
<comment type="function">
    <text evidence="5">Required for proper homologous chromosome pairing and efficient cross-over and intragenic recombination during meiosis.</text>
</comment>
<evidence type="ECO:0000256" key="1">
    <source>
        <dbReference type="ARBA" id="ARBA00004123"/>
    </source>
</evidence>
<evidence type="ECO:0000313" key="8">
    <source>
        <dbReference type="EMBL" id="KAG7664598.1"/>
    </source>
</evidence>
<dbReference type="PIRSF" id="PIRSF026991">
    <property type="entry name" value="Mnd1"/>
    <property type="match status" value="1"/>
</dbReference>
<reference evidence="8 9" key="1">
    <citation type="journal article" date="2021" name="DNA Res.">
        <title>Genome analysis of Candida subhashii reveals its hybrid nature and dual mitochondrial genome conformations.</title>
        <authorList>
            <person name="Mixao V."/>
            <person name="Hegedusova E."/>
            <person name="Saus E."/>
            <person name="Pryszcz L.P."/>
            <person name="Cillingova A."/>
            <person name="Nosek J."/>
            <person name="Gabaldon T."/>
        </authorList>
    </citation>
    <scope>NUCLEOTIDE SEQUENCE [LARGE SCALE GENOMIC DNA]</scope>
    <source>
        <strain evidence="8 9">CBS 10753</strain>
    </source>
</reference>
<keyword evidence="3 6" id="KW-0175">Coiled coil</keyword>
<evidence type="ECO:0000256" key="6">
    <source>
        <dbReference type="SAM" id="Coils"/>
    </source>
</evidence>
<evidence type="ECO:0000256" key="3">
    <source>
        <dbReference type="ARBA" id="ARBA00023054"/>
    </source>
</evidence>
<evidence type="ECO:0000313" key="9">
    <source>
        <dbReference type="Proteomes" id="UP000694255"/>
    </source>
</evidence>
<dbReference type="RefSeq" id="XP_049264830.1">
    <property type="nucleotide sequence ID" value="XM_049405584.1"/>
</dbReference>
<organism evidence="8 9">
    <name type="scientific">[Candida] subhashii</name>
    <dbReference type="NCBI Taxonomy" id="561895"/>
    <lineage>
        <taxon>Eukaryota</taxon>
        <taxon>Fungi</taxon>
        <taxon>Dikarya</taxon>
        <taxon>Ascomycota</taxon>
        <taxon>Saccharomycotina</taxon>
        <taxon>Pichiomycetes</taxon>
        <taxon>Debaryomycetaceae</taxon>
        <taxon>Spathaspora</taxon>
    </lineage>
</organism>
<name>A0A8J5QQH3_9ASCO</name>
<comment type="subcellular location">
    <subcellularLocation>
        <location evidence="1 5">Nucleus</location>
    </subcellularLocation>
</comment>
<protein>
    <recommendedName>
        <fullName evidence="5">Meiotic nuclear division protein 1</fullName>
    </recommendedName>
</protein>
<comment type="similarity">
    <text evidence="2 5">Belongs to the MND1 family.</text>
</comment>
<evidence type="ECO:0000256" key="2">
    <source>
        <dbReference type="ARBA" id="ARBA00005981"/>
    </source>
</evidence>
<dbReference type="EMBL" id="JAGSYN010000070">
    <property type="protein sequence ID" value="KAG7664598.1"/>
    <property type="molecule type" value="Genomic_DNA"/>
</dbReference>
<evidence type="ECO:0000259" key="7">
    <source>
        <dbReference type="Pfam" id="PF03962"/>
    </source>
</evidence>
<dbReference type="InterPro" id="IPR005647">
    <property type="entry name" value="Mnd1"/>
</dbReference>
<proteinExistence type="inferred from homology"/>
<gene>
    <name evidence="8" type="ORF">J8A68_001893</name>
</gene>
<evidence type="ECO:0000256" key="4">
    <source>
        <dbReference type="ARBA" id="ARBA00023242"/>
    </source>
</evidence>
<dbReference type="InterPro" id="IPR040453">
    <property type="entry name" value="Mnd1_HTH"/>
</dbReference>
<feature type="domain" description="Mnd1 HTH" evidence="7">
    <location>
        <begin position="17"/>
        <end position="76"/>
    </location>
</feature>
<feature type="coiled-coil region" evidence="6">
    <location>
        <begin position="87"/>
        <end position="148"/>
    </location>
</feature>
<accession>A0A8J5QQH3</accession>
<dbReference type="AlphaFoldDB" id="A0A8J5QQH3"/>
<dbReference type="GeneID" id="73468694"/>
<keyword evidence="4 5" id="KW-0539">Nucleus</keyword>
<evidence type="ECO:0000256" key="5">
    <source>
        <dbReference type="PIRNR" id="PIRNR026991"/>
    </source>
</evidence>
<dbReference type="Proteomes" id="UP000694255">
    <property type="component" value="Unassembled WGS sequence"/>
</dbReference>